<feature type="region of interest" description="Disordered" evidence="1">
    <location>
        <begin position="333"/>
        <end position="355"/>
    </location>
</feature>
<proteinExistence type="predicted"/>
<comment type="caution">
    <text evidence="2">The sequence shown here is derived from an EMBL/GenBank/DDBJ whole genome shotgun (WGS) entry which is preliminary data.</text>
</comment>
<organism evidence="2 3">
    <name type="scientific">Suillus discolor</name>
    <dbReference type="NCBI Taxonomy" id="1912936"/>
    <lineage>
        <taxon>Eukaryota</taxon>
        <taxon>Fungi</taxon>
        <taxon>Dikarya</taxon>
        <taxon>Basidiomycota</taxon>
        <taxon>Agaricomycotina</taxon>
        <taxon>Agaricomycetes</taxon>
        <taxon>Agaricomycetidae</taxon>
        <taxon>Boletales</taxon>
        <taxon>Suillineae</taxon>
        <taxon>Suillaceae</taxon>
        <taxon>Suillus</taxon>
    </lineage>
</organism>
<keyword evidence="3" id="KW-1185">Reference proteome</keyword>
<gene>
    <name evidence="2" type="ORF">F5147DRAFT_653902</name>
</gene>
<reference evidence="2" key="1">
    <citation type="journal article" date="2020" name="New Phytol.">
        <title>Comparative genomics reveals dynamic genome evolution in host specialist ectomycorrhizal fungi.</title>
        <authorList>
            <person name="Lofgren L.A."/>
            <person name="Nguyen N.H."/>
            <person name="Vilgalys R."/>
            <person name="Ruytinx J."/>
            <person name="Liao H.L."/>
            <person name="Branco S."/>
            <person name="Kuo A."/>
            <person name="LaButti K."/>
            <person name="Lipzen A."/>
            <person name="Andreopoulos W."/>
            <person name="Pangilinan J."/>
            <person name="Riley R."/>
            <person name="Hundley H."/>
            <person name="Na H."/>
            <person name="Barry K."/>
            <person name="Grigoriev I.V."/>
            <person name="Stajich J.E."/>
            <person name="Kennedy P.G."/>
        </authorList>
    </citation>
    <scope>NUCLEOTIDE SEQUENCE</scope>
    <source>
        <strain evidence="2">FC423</strain>
    </source>
</reference>
<name>A0A9P7F4T6_9AGAM</name>
<dbReference type="RefSeq" id="XP_041291451.1">
    <property type="nucleotide sequence ID" value="XM_041433819.1"/>
</dbReference>
<accession>A0A9P7F4T6</accession>
<dbReference type="EMBL" id="JABBWM010000036">
    <property type="protein sequence ID" value="KAG2106141.1"/>
    <property type="molecule type" value="Genomic_DNA"/>
</dbReference>
<feature type="region of interest" description="Disordered" evidence="1">
    <location>
        <begin position="242"/>
        <end position="297"/>
    </location>
</feature>
<dbReference type="AlphaFoldDB" id="A0A9P7F4T6"/>
<feature type="region of interest" description="Disordered" evidence="1">
    <location>
        <begin position="372"/>
        <end position="400"/>
    </location>
</feature>
<feature type="compositionally biased region" description="Pro residues" evidence="1">
    <location>
        <begin position="281"/>
        <end position="297"/>
    </location>
</feature>
<feature type="compositionally biased region" description="Polar residues" evidence="1">
    <location>
        <begin position="333"/>
        <end position="343"/>
    </location>
</feature>
<dbReference type="Proteomes" id="UP000823399">
    <property type="component" value="Unassembled WGS sequence"/>
</dbReference>
<dbReference type="OrthoDB" id="2692522at2759"/>
<evidence type="ECO:0000256" key="1">
    <source>
        <dbReference type="SAM" id="MobiDB-lite"/>
    </source>
</evidence>
<evidence type="ECO:0000313" key="3">
    <source>
        <dbReference type="Proteomes" id="UP000823399"/>
    </source>
</evidence>
<feature type="region of interest" description="Disordered" evidence="1">
    <location>
        <begin position="205"/>
        <end position="230"/>
    </location>
</feature>
<dbReference type="GeneID" id="64696078"/>
<sequence length="507" mass="56240">MEQDLIIAFYTLHNVLNSLLLGIELPYTLFLYLGMAQSEIRNNIAHLDYLDLHTQAVRWPACMLDIANALCPGMFNPTCTFTTALDVSEPIKNEDKKQVIKAIYSIFSQSFVHMVCQRKFNWERMHLPKSMLESLDKTELVDKPSAKDLTDSSYIFPNALNSTHNSNDSSMHLSTQYEDWRDSITSDGLSTHLSTMTFASTTRSSLHSLSDDNDDDNDNNTAELTLLSEPVARGTHNIRILKPVRIPSPSPLTGPTQHKYPSKDKVSGKAPKPTPLVASPTIPPRLPSPPPFIISPRSPPLKYPSRLPSPPPFIISPNSPPLKYAVSLCPLPSLTSRSPQRQSPSKKKMSSGHSIPEFKAVSVPSRALPPDFQLSPSIPHGVNSSLDPHVPSSHRGLNMKKQCSNPMQIQTLLKGGENNISITNNIYLMTAEMHLPIPRDVGAVQISDNIMQVLQNVPLHHTAMNEIWRCIHQVDGYGPLCWQAILMKLDIPELCQAIASCDGTCNK</sequence>
<evidence type="ECO:0000313" key="2">
    <source>
        <dbReference type="EMBL" id="KAG2106141.1"/>
    </source>
</evidence>
<protein>
    <submittedName>
        <fullName evidence="2">Uncharacterized protein</fullName>
    </submittedName>
</protein>